<evidence type="ECO:0000259" key="5">
    <source>
        <dbReference type="PROSITE" id="PS50127"/>
    </source>
</evidence>
<dbReference type="PROSITE" id="PS50127">
    <property type="entry name" value="UBC_2"/>
    <property type="match status" value="1"/>
</dbReference>
<sequence>MSASSGANKRLITEIQKLSVLAAPDSSVKFLLDKSPLDDPAAAASRPGASSGTSHVILGRILPSSSPYNQAAFQIEIKLPAEFPFKPPEVAFVTHIYHPNVDDKGKICVDLLNSNDSWKPTTSLVDVVKAVVDLIDHPKIDHALNADIANEYTNNRNEFDRKALASVKEKGLSRK</sequence>
<reference evidence="6" key="1">
    <citation type="submission" date="2021-02" db="EMBL/GenBank/DDBJ databases">
        <authorList>
            <person name="Nowell W R."/>
        </authorList>
    </citation>
    <scope>NUCLEOTIDE SEQUENCE</scope>
</reference>
<gene>
    <name evidence="6" type="ORF">XAT740_LOCUS30939</name>
</gene>
<comment type="caution">
    <text evidence="6">The sequence shown here is derived from an EMBL/GenBank/DDBJ whole genome shotgun (WGS) entry which is preliminary data.</text>
</comment>
<dbReference type="PANTHER" id="PTHR24068">
    <property type="entry name" value="UBIQUITIN-CONJUGATING ENZYME E2"/>
    <property type="match status" value="1"/>
</dbReference>
<dbReference type="InterPro" id="IPR023313">
    <property type="entry name" value="UBQ-conjugating_AS"/>
</dbReference>
<dbReference type="Pfam" id="PF00179">
    <property type="entry name" value="UQ_con"/>
    <property type="match status" value="1"/>
</dbReference>
<dbReference type="PROSITE" id="PS00183">
    <property type="entry name" value="UBC_1"/>
    <property type="match status" value="1"/>
</dbReference>
<keyword evidence="2 4" id="KW-0833">Ubl conjugation pathway</keyword>
<dbReference type="Proteomes" id="UP000663828">
    <property type="component" value="Unassembled WGS sequence"/>
</dbReference>
<evidence type="ECO:0000256" key="3">
    <source>
        <dbReference type="PROSITE-ProRule" id="PRU10133"/>
    </source>
</evidence>
<dbReference type="GO" id="GO:0016740">
    <property type="term" value="F:transferase activity"/>
    <property type="evidence" value="ECO:0007669"/>
    <property type="project" value="UniProtKB-KW"/>
</dbReference>
<dbReference type="AlphaFoldDB" id="A0A815GM92"/>
<dbReference type="Gene3D" id="3.10.110.10">
    <property type="entry name" value="Ubiquitin Conjugating Enzyme"/>
    <property type="match status" value="1"/>
</dbReference>
<feature type="active site" description="Glycyl thioester intermediate" evidence="3">
    <location>
        <position position="108"/>
    </location>
</feature>
<protein>
    <recommendedName>
        <fullName evidence="5">UBC core domain-containing protein</fullName>
    </recommendedName>
</protein>
<keyword evidence="4" id="KW-0067">ATP-binding</keyword>
<accession>A0A815GM92</accession>
<evidence type="ECO:0000313" key="7">
    <source>
        <dbReference type="Proteomes" id="UP000663828"/>
    </source>
</evidence>
<keyword evidence="7" id="KW-1185">Reference proteome</keyword>
<evidence type="ECO:0000256" key="1">
    <source>
        <dbReference type="ARBA" id="ARBA00022679"/>
    </source>
</evidence>
<comment type="similarity">
    <text evidence="4">Belongs to the ubiquitin-conjugating enzyme family.</text>
</comment>
<keyword evidence="1" id="KW-0808">Transferase</keyword>
<dbReference type="EMBL" id="CAJNOR010002785">
    <property type="protein sequence ID" value="CAF1340732.1"/>
    <property type="molecule type" value="Genomic_DNA"/>
</dbReference>
<evidence type="ECO:0000256" key="4">
    <source>
        <dbReference type="RuleBase" id="RU362109"/>
    </source>
</evidence>
<evidence type="ECO:0000313" key="6">
    <source>
        <dbReference type="EMBL" id="CAF1340732.1"/>
    </source>
</evidence>
<feature type="domain" description="UBC core" evidence="5">
    <location>
        <begin position="6"/>
        <end position="172"/>
    </location>
</feature>
<organism evidence="6 7">
    <name type="scientific">Adineta ricciae</name>
    <name type="common">Rotifer</name>
    <dbReference type="NCBI Taxonomy" id="249248"/>
    <lineage>
        <taxon>Eukaryota</taxon>
        <taxon>Metazoa</taxon>
        <taxon>Spiralia</taxon>
        <taxon>Gnathifera</taxon>
        <taxon>Rotifera</taxon>
        <taxon>Eurotatoria</taxon>
        <taxon>Bdelloidea</taxon>
        <taxon>Adinetida</taxon>
        <taxon>Adinetidae</taxon>
        <taxon>Adineta</taxon>
    </lineage>
</organism>
<evidence type="ECO:0000256" key="2">
    <source>
        <dbReference type="ARBA" id="ARBA00022786"/>
    </source>
</evidence>
<keyword evidence="4" id="KW-0547">Nucleotide-binding</keyword>
<dbReference type="SMART" id="SM00212">
    <property type="entry name" value="UBCc"/>
    <property type="match status" value="1"/>
</dbReference>
<proteinExistence type="inferred from homology"/>
<dbReference type="GO" id="GO:0005524">
    <property type="term" value="F:ATP binding"/>
    <property type="evidence" value="ECO:0007669"/>
    <property type="project" value="UniProtKB-UniRule"/>
</dbReference>
<dbReference type="InterPro" id="IPR000608">
    <property type="entry name" value="UBC"/>
</dbReference>
<name>A0A815GM92_ADIRI</name>
<dbReference type="SUPFAM" id="SSF54495">
    <property type="entry name" value="UBC-like"/>
    <property type="match status" value="1"/>
</dbReference>
<dbReference type="InterPro" id="IPR016135">
    <property type="entry name" value="UBQ-conjugating_enzyme/RWD"/>
</dbReference>